<dbReference type="AlphaFoldDB" id="A0A9Q8QFS3"/>
<organism evidence="1 2">
    <name type="scientific">Purpureocillium takamizusanense</name>
    <dbReference type="NCBI Taxonomy" id="2060973"/>
    <lineage>
        <taxon>Eukaryota</taxon>
        <taxon>Fungi</taxon>
        <taxon>Dikarya</taxon>
        <taxon>Ascomycota</taxon>
        <taxon>Pezizomycotina</taxon>
        <taxon>Sordariomycetes</taxon>
        <taxon>Hypocreomycetidae</taxon>
        <taxon>Hypocreales</taxon>
        <taxon>Ophiocordycipitaceae</taxon>
        <taxon>Purpureocillium</taxon>
    </lineage>
</organism>
<gene>
    <name evidence="1" type="ORF">JDV02_005071</name>
</gene>
<dbReference type="RefSeq" id="XP_047842306.1">
    <property type="nucleotide sequence ID" value="XM_047986326.1"/>
</dbReference>
<proteinExistence type="predicted"/>
<dbReference type="KEGG" id="ptkz:JDV02_005071"/>
<name>A0A9Q8QFS3_9HYPO</name>
<dbReference type="GeneID" id="72067021"/>
<dbReference type="OrthoDB" id="10512493at2759"/>
<sequence>MKVELFDTDSGSFMKYGYIVMREPDYWLDCSGEYLDWLEEFKRRAREAGLLEYFSENIARPTKEGAQQTEFDQKQAAVNNFILKMLQLPDWDDSTKESWQDDLRNTQEFDKTPTSILLERIKESLDVDESIRDFVMANKRPLGRQYAAGELNHEWDNIKMVSAHTPDHVYHFGAWRLACDLDLPKVQGLYAESLPGMPSIEAVKKALEDDR</sequence>
<dbReference type="EMBL" id="CP086357">
    <property type="protein sequence ID" value="UNI18825.1"/>
    <property type="molecule type" value="Genomic_DNA"/>
</dbReference>
<accession>A0A9Q8QFS3</accession>
<dbReference type="Proteomes" id="UP000829364">
    <property type="component" value="Chromosome 4"/>
</dbReference>
<evidence type="ECO:0000313" key="2">
    <source>
        <dbReference type="Proteomes" id="UP000829364"/>
    </source>
</evidence>
<keyword evidence="2" id="KW-1185">Reference proteome</keyword>
<protein>
    <submittedName>
        <fullName evidence="1">Uncharacterized protein</fullName>
    </submittedName>
</protein>
<reference evidence="1" key="1">
    <citation type="submission" date="2021-11" db="EMBL/GenBank/DDBJ databases">
        <title>Purpureocillium_takamizusanense_genome.</title>
        <authorList>
            <person name="Nguyen N.-H."/>
        </authorList>
    </citation>
    <scope>NUCLEOTIDE SEQUENCE</scope>
    <source>
        <strain evidence="1">PT3</strain>
    </source>
</reference>
<evidence type="ECO:0000313" key="1">
    <source>
        <dbReference type="EMBL" id="UNI18825.1"/>
    </source>
</evidence>